<feature type="domain" description="LysM" evidence="1">
    <location>
        <begin position="4"/>
        <end position="49"/>
    </location>
</feature>
<dbReference type="PROSITE" id="PS51782">
    <property type="entry name" value="LYSM"/>
    <property type="match status" value="1"/>
</dbReference>
<proteinExistence type="predicted"/>
<dbReference type="InterPro" id="IPR036779">
    <property type="entry name" value="LysM_dom_sf"/>
</dbReference>
<dbReference type="SUPFAM" id="SSF54106">
    <property type="entry name" value="LysM domain"/>
    <property type="match status" value="1"/>
</dbReference>
<gene>
    <name evidence="2" type="ORF">NZD88_05075</name>
</gene>
<evidence type="ECO:0000313" key="3">
    <source>
        <dbReference type="Proteomes" id="UP001142057"/>
    </source>
</evidence>
<dbReference type="InterPro" id="IPR018392">
    <property type="entry name" value="LysM"/>
</dbReference>
<protein>
    <submittedName>
        <fullName evidence="2">LysM domain-containing protein</fullName>
    </submittedName>
</protein>
<reference evidence="2" key="1">
    <citation type="submission" date="2022-08" db="EMBL/GenBank/DDBJ databases">
        <title>Chryseobacterium antibioticum,isolated from the rhizosphere soil of Pyrola in Tibet.</title>
        <authorList>
            <person name="Kan Y."/>
        </authorList>
    </citation>
    <scope>NUCLEOTIDE SEQUENCE</scope>
    <source>
        <strain evidence="2">Pc2-12</strain>
    </source>
</reference>
<dbReference type="CDD" id="cd00118">
    <property type="entry name" value="LysM"/>
    <property type="match status" value="1"/>
</dbReference>
<dbReference type="Gene3D" id="3.10.350.10">
    <property type="entry name" value="LysM domain"/>
    <property type="match status" value="1"/>
</dbReference>
<evidence type="ECO:0000259" key="1">
    <source>
        <dbReference type="PROSITE" id="PS51782"/>
    </source>
</evidence>
<sequence length="341" mass="40286">MEYIKYAVQKGDTLFSIAQKQEITIEDLKSFHNRYCGLTNTILGDQIPIHLQYVLIENNPNLGTNNILKLNTKILNKEFEYKINIYQKLIANDRSFVNTNTEMVWKYRILNITPNKIIIDIETVSYEVKNQPANTTNLINFSMLFNYPTERLTLELDKYGRIIEVVNQQEIFERWLSVRNNQLAQYQHEESMKGIFIAGDTEFSDTKKSLQGNVLYLLFFDEIYNKPAAEEYEKGKIDLYSKLFQGTKISFKNKQRIFEDENVRVENGIHFIDDDELELKKKYWVNYKDLVGEDFTYNYNINSEANYNKEKGILINLNAKCVERANEQLFHQTDYTIQLLN</sequence>
<dbReference type="RefSeq" id="WP_259827919.1">
    <property type="nucleotide sequence ID" value="NZ_JANZQH010000002.1"/>
</dbReference>
<name>A0ABT2IE78_9FLAO</name>
<accession>A0ABT2IE78</accession>
<comment type="caution">
    <text evidence="2">The sequence shown here is derived from an EMBL/GenBank/DDBJ whole genome shotgun (WGS) entry which is preliminary data.</text>
</comment>
<dbReference type="Proteomes" id="UP001142057">
    <property type="component" value="Unassembled WGS sequence"/>
</dbReference>
<dbReference type="EMBL" id="JANZQH010000002">
    <property type="protein sequence ID" value="MCT2406924.1"/>
    <property type="molecule type" value="Genomic_DNA"/>
</dbReference>
<dbReference type="Pfam" id="PF01476">
    <property type="entry name" value="LysM"/>
    <property type="match status" value="1"/>
</dbReference>
<evidence type="ECO:0000313" key="2">
    <source>
        <dbReference type="EMBL" id="MCT2406924.1"/>
    </source>
</evidence>
<keyword evidence="3" id="KW-1185">Reference proteome</keyword>
<organism evidence="2 3">
    <name type="scientific">Chryseobacterium pyrolae</name>
    <dbReference type="NCBI Taxonomy" id="2987481"/>
    <lineage>
        <taxon>Bacteria</taxon>
        <taxon>Pseudomonadati</taxon>
        <taxon>Bacteroidota</taxon>
        <taxon>Flavobacteriia</taxon>
        <taxon>Flavobacteriales</taxon>
        <taxon>Weeksellaceae</taxon>
        <taxon>Chryseobacterium group</taxon>
        <taxon>Chryseobacterium</taxon>
    </lineage>
</organism>